<feature type="transmembrane region" description="Helical" evidence="2">
    <location>
        <begin position="6"/>
        <end position="27"/>
    </location>
</feature>
<feature type="compositionally biased region" description="Low complexity" evidence="1">
    <location>
        <begin position="149"/>
        <end position="166"/>
    </location>
</feature>
<proteinExistence type="predicted"/>
<accession>A0ABW2KMK0</accession>
<evidence type="ECO:0000313" key="3">
    <source>
        <dbReference type="EMBL" id="MFC7331107.1"/>
    </source>
</evidence>
<feature type="transmembrane region" description="Helical" evidence="2">
    <location>
        <begin position="70"/>
        <end position="88"/>
    </location>
</feature>
<feature type="transmembrane region" description="Helical" evidence="2">
    <location>
        <begin position="39"/>
        <end position="64"/>
    </location>
</feature>
<evidence type="ECO:0000256" key="1">
    <source>
        <dbReference type="SAM" id="MobiDB-lite"/>
    </source>
</evidence>
<comment type="caution">
    <text evidence="3">The sequence shown here is derived from an EMBL/GenBank/DDBJ whole genome shotgun (WGS) entry which is preliminary data.</text>
</comment>
<keyword evidence="2" id="KW-0472">Membrane</keyword>
<evidence type="ECO:0000313" key="4">
    <source>
        <dbReference type="Proteomes" id="UP001596540"/>
    </source>
</evidence>
<organism evidence="3 4">
    <name type="scientific">Marinactinospora rubrisoli</name>
    <dbReference type="NCBI Taxonomy" id="2715399"/>
    <lineage>
        <taxon>Bacteria</taxon>
        <taxon>Bacillati</taxon>
        <taxon>Actinomycetota</taxon>
        <taxon>Actinomycetes</taxon>
        <taxon>Streptosporangiales</taxon>
        <taxon>Nocardiopsidaceae</taxon>
        <taxon>Marinactinospora</taxon>
    </lineage>
</organism>
<feature type="transmembrane region" description="Helical" evidence="2">
    <location>
        <begin position="180"/>
        <end position="205"/>
    </location>
</feature>
<dbReference type="EMBL" id="JBHTBH010000015">
    <property type="protein sequence ID" value="MFC7331107.1"/>
    <property type="molecule type" value="Genomic_DNA"/>
</dbReference>
<keyword evidence="2" id="KW-0812">Transmembrane</keyword>
<gene>
    <name evidence="3" type="ORF">ACFQRF_25545</name>
</gene>
<reference evidence="4" key="1">
    <citation type="journal article" date="2019" name="Int. J. Syst. Evol. Microbiol.">
        <title>The Global Catalogue of Microorganisms (GCM) 10K type strain sequencing project: providing services to taxonomists for standard genome sequencing and annotation.</title>
        <authorList>
            <consortium name="The Broad Institute Genomics Platform"/>
            <consortium name="The Broad Institute Genome Sequencing Center for Infectious Disease"/>
            <person name="Wu L."/>
            <person name="Ma J."/>
        </authorList>
    </citation>
    <scope>NUCLEOTIDE SEQUENCE [LARGE SCALE GENOMIC DNA]</scope>
    <source>
        <strain evidence="4">CGMCC 4.7382</strain>
    </source>
</reference>
<name>A0ABW2KMK0_9ACTN</name>
<evidence type="ECO:0000256" key="2">
    <source>
        <dbReference type="SAM" id="Phobius"/>
    </source>
</evidence>
<dbReference type="Proteomes" id="UP001596540">
    <property type="component" value="Unassembled WGS sequence"/>
</dbReference>
<protein>
    <submittedName>
        <fullName evidence="3">Cell wall anchor protein</fullName>
    </submittedName>
</protein>
<feature type="transmembrane region" description="Helical" evidence="2">
    <location>
        <begin position="217"/>
        <end position="237"/>
    </location>
</feature>
<keyword evidence="4" id="KW-1185">Reference proteome</keyword>
<feature type="region of interest" description="Disordered" evidence="1">
    <location>
        <begin position="140"/>
        <end position="166"/>
    </location>
</feature>
<keyword evidence="2" id="KW-1133">Transmembrane helix</keyword>
<dbReference type="RefSeq" id="WP_379873744.1">
    <property type="nucleotide sequence ID" value="NZ_JBHTBH010000015.1"/>
</dbReference>
<sequence length="239" mass="24089">MSAAQLWALVGLGIFHGANPGMGWLIAVSRGMQERSRAALLWSLPAVAGGHAASVAVFGVAITVTGSLVASRWFAIAGGAVVAAAGLWQLLARRHLRWRDVRMSNRQLAGWSFLMSSVHGAGLMLLPVLAGDIAPASGAPDGHGGHAGHAGPPAAPATGEPSAAAPVPDTAGLTLADATWLGLAAAGVHTLAMAAATGVIALLVYDFLGSHLLRLSWVDSGRVWAFALVAAGLAVLLTA</sequence>